<protein>
    <recommendedName>
        <fullName evidence="3">HTH cro/C1-type domain-containing protein</fullName>
    </recommendedName>
</protein>
<dbReference type="Pfam" id="PF08308">
    <property type="entry name" value="PEGA"/>
    <property type="match status" value="1"/>
</dbReference>
<feature type="region of interest" description="Disordered" evidence="1">
    <location>
        <begin position="231"/>
        <end position="265"/>
    </location>
</feature>
<feature type="domain" description="HTH cro/C1-type" evidence="3">
    <location>
        <begin position="6"/>
        <end position="67"/>
    </location>
</feature>
<keyword evidence="2" id="KW-1133">Transmembrane helix</keyword>
<feature type="compositionally biased region" description="Low complexity" evidence="1">
    <location>
        <begin position="239"/>
        <end position="265"/>
    </location>
</feature>
<evidence type="ECO:0000259" key="3">
    <source>
        <dbReference type="SMART" id="SM00530"/>
    </source>
</evidence>
<name>A0ABP3LMN4_9DEIO</name>
<evidence type="ECO:0000313" key="4">
    <source>
        <dbReference type="EMBL" id="GAA0503761.1"/>
    </source>
</evidence>
<dbReference type="EMBL" id="BAAADB010000007">
    <property type="protein sequence ID" value="GAA0503761.1"/>
    <property type="molecule type" value="Genomic_DNA"/>
</dbReference>
<dbReference type="SMART" id="SM00530">
    <property type="entry name" value="HTH_XRE"/>
    <property type="match status" value="1"/>
</dbReference>
<evidence type="ECO:0000256" key="1">
    <source>
        <dbReference type="SAM" id="MobiDB-lite"/>
    </source>
</evidence>
<organism evidence="4 5">
    <name type="scientific">Deinococcus depolymerans</name>
    <dbReference type="NCBI Taxonomy" id="392408"/>
    <lineage>
        <taxon>Bacteria</taxon>
        <taxon>Thermotogati</taxon>
        <taxon>Deinococcota</taxon>
        <taxon>Deinococci</taxon>
        <taxon>Deinococcales</taxon>
        <taxon>Deinococcaceae</taxon>
        <taxon>Deinococcus</taxon>
    </lineage>
</organism>
<keyword evidence="2" id="KW-0472">Membrane</keyword>
<dbReference type="InterPro" id="IPR001387">
    <property type="entry name" value="Cro/C1-type_HTH"/>
</dbReference>
<dbReference type="InterPro" id="IPR013229">
    <property type="entry name" value="PEGA"/>
</dbReference>
<dbReference type="Pfam" id="PF13464">
    <property type="entry name" value="RodZ_C"/>
    <property type="match status" value="1"/>
</dbReference>
<dbReference type="RefSeq" id="WP_343756518.1">
    <property type="nucleotide sequence ID" value="NZ_BAAADB010000007.1"/>
</dbReference>
<dbReference type="Proteomes" id="UP001500191">
    <property type="component" value="Unassembled WGS sequence"/>
</dbReference>
<gene>
    <name evidence="4" type="ORF">GCM10008937_09090</name>
</gene>
<dbReference type="Gene3D" id="1.10.260.40">
    <property type="entry name" value="lambda repressor-like DNA-binding domains"/>
    <property type="match status" value="1"/>
</dbReference>
<evidence type="ECO:0000313" key="5">
    <source>
        <dbReference type="Proteomes" id="UP001500191"/>
    </source>
</evidence>
<evidence type="ECO:0000256" key="2">
    <source>
        <dbReference type="SAM" id="Phobius"/>
    </source>
</evidence>
<proteinExistence type="predicted"/>
<keyword evidence="2" id="KW-0812">Transmembrane</keyword>
<dbReference type="PANTHER" id="PTHR34475">
    <property type="match status" value="1"/>
</dbReference>
<dbReference type="Pfam" id="PF13413">
    <property type="entry name" value="HTH_25"/>
    <property type="match status" value="1"/>
</dbReference>
<sequence>MSFGAALKQARESQGLTTQDVALRTKIRGDYLRALEEGNTSLLPERTFARSYLQRYARELSLDPAPLLAEFDRSVPASAEMTQSLRGPAARPAGRAARGLSPALLAGVATGVIILGAGGYYALSALRAPAAPAATTAAGAATPPGPAAAPVTTVRLSVSSVPNGARVYLDNRDLGVTPVQSFPVDARRDAQLRVEAPGRTSLKQTVDLSRSRNLRAQLQPSGQASVLVDLSTPVPAPAGPASGTSTPAAPAPAPAGKATTPAAPGKPAQAVNVMFSGASWTRVTDAAGRVLYQGTPPAGTVKGFPKGVTIRTGNAGAVKVGVNGAAPAPLGQAGQVVTRSF</sequence>
<dbReference type="SUPFAM" id="SSF47413">
    <property type="entry name" value="lambda repressor-like DNA-binding domains"/>
    <property type="match status" value="1"/>
</dbReference>
<dbReference type="InterPro" id="IPR050400">
    <property type="entry name" value="Bact_Cytoskel_RodZ"/>
</dbReference>
<keyword evidence="5" id="KW-1185">Reference proteome</keyword>
<dbReference type="InterPro" id="IPR025194">
    <property type="entry name" value="RodZ-like_C"/>
</dbReference>
<dbReference type="CDD" id="cd00093">
    <property type="entry name" value="HTH_XRE"/>
    <property type="match status" value="1"/>
</dbReference>
<dbReference type="InterPro" id="IPR010982">
    <property type="entry name" value="Lambda_DNA-bd_dom_sf"/>
</dbReference>
<feature type="transmembrane region" description="Helical" evidence="2">
    <location>
        <begin position="103"/>
        <end position="123"/>
    </location>
</feature>
<reference evidence="5" key="1">
    <citation type="journal article" date="2019" name="Int. J. Syst. Evol. Microbiol.">
        <title>The Global Catalogue of Microorganisms (GCM) 10K type strain sequencing project: providing services to taxonomists for standard genome sequencing and annotation.</title>
        <authorList>
            <consortium name="The Broad Institute Genomics Platform"/>
            <consortium name="The Broad Institute Genome Sequencing Center for Infectious Disease"/>
            <person name="Wu L."/>
            <person name="Ma J."/>
        </authorList>
    </citation>
    <scope>NUCLEOTIDE SEQUENCE [LARGE SCALE GENOMIC DNA]</scope>
    <source>
        <strain evidence="5">JCM 14368</strain>
    </source>
</reference>
<comment type="caution">
    <text evidence="4">The sequence shown here is derived from an EMBL/GenBank/DDBJ whole genome shotgun (WGS) entry which is preliminary data.</text>
</comment>
<dbReference type="PANTHER" id="PTHR34475:SF1">
    <property type="entry name" value="CYTOSKELETON PROTEIN RODZ"/>
    <property type="match status" value="1"/>
</dbReference>
<accession>A0ABP3LMN4</accession>